<feature type="transmembrane region" description="Helical" evidence="8">
    <location>
        <begin position="12"/>
        <end position="33"/>
    </location>
</feature>
<keyword evidence="3" id="KW-0813">Transport</keyword>
<dbReference type="PANTHER" id="PTHR21716:SF53">
    <property type="entry name" value="PERMEASE PERM-RELATED"/>
    <property type="match status" value="1"/>
</dbReference>
<feature type="transmembrane region" description="Helical" evidence="8">
    <location>
        <begin position="352"/>
        <end position="372"/>
    </location>
</feature>
<feature type="transmembrane region" description="Helical" evidence="8">
    <location>
        <begin position="270"/>
        <end position="291"/>
    </location>
</feature>
<gene>
    <name evidence="9" type="ORF">FYJ76_15275</name>
    <name evidence="11" type="ORF">GMD52_15105</name>
    <name evidence="10" type="ORF">GMD59_14030</name>
</gene>
<evidence type="ECO:0000313" key="13">
    <source>
        <dbReference type="Proteomes" id="UP000449193"/>
    </source>
</evidence>
<evidence type="ECO:0000256" key="8">
    <source>
        <dbReference type="SAM" id="Phobius"/>
    </source>
</evidence>
<feature type="transmembrane region" description="Helical" evidence="8">
    <location>
        <begin position="45"/>
        <end position="70"/>
    </location>
</feature>
<reference evidence="13 14" key="1">
    <citation type="journal article" date="2019" name="Nat. Med.">
        <title>A library of human gut bacterial isolates paired with longitudinal multiomics data enables mechanistic microbiome research.</title>
        <authorList>
            <person name="Poyet M."/>
            <person name="Groussin M."/>
            <person name="Gibbons S.M."/>
            <person name="Avila-Pacheco J."/>
            <person name="Jiang X."/>
            <person name="Kearney S.M."/>
            <person name="Perrotta A.R."/>
            <person name="Berdy B."/>
            <person name="Zhao S."/>
            <person name="Lieberman T.D."/>
            <person name="Swanson P.K."/>
            <person name="Smith M."/>
            <person name="Roesemann S."/>
            <person name="Alexander J.E."/>
            <person name="Rich S.A."/>
            <person name="Livny J."/>
            <person name="Vlamakis H."/>
            <person name="Clish C."/>
            <person name="Bullock K."/>
            <person name="Deik A."/>
            <person name="Scott J."/>
            <person name="Pierce K.A."/>
            <person name="Xavier R.J."/>
            <person name="Alm E.J."/>
        </authorList>
    </citation>
    <scope>NUCLEOTIDE SEQUENCE [LARGE SCALE GENOMIC DNA]</scope>
    <source>
        <strain evidence="10 14">BIOML-A4</strain>
        <strain evidence="11 13">BIOML-A7</strain>
    </source>
</reference>
<dbReference type="Proteomes" id="UP000431913">
    <property type="component" value="Unassembled WGS sequence"/>
</dbReference>
<evidence type="ECO:0000256" key="4">
    <source>
        <dbReference type="ARBA" id="ARBA00022475"/>
    </source>
</evidence>
<dbReference type="EMBL" id="VUNJ01000023">
    <property type="protein sequence ID" value="MST93273.1"/>
    <property type="molecule type" value="Genomic_DNA"/>
</dbReference>
<dbReference type="InterPro" id="IPR002549">
    <property type="entry name" value="AI-2E-like"/>
</dbReference>
<dbReference type="Proteomes" id="UP000449193">
    <property type="component" value="Unassembled WGS sequence"/>
</dbReference>
<keyword evidence="6 8" id="KW-1133">Transmembrane helix</keyword>
<accession>A0A6I3R051</accession>
<dbReference type="Pfam" id="PF01594">
    <property type="entry name" value="AI-2E_transport"/>
    <property type="match status" value="1"/>
</dbReference>
<feature type="transmembrane region" description="Helical" evidence="8">
    <location>
        <begin position="90"/>
        <end position="111"/>
    </location>
</feature>
<dbReference type="EMBL" id="WMZU01000026">
    <property type="protein sequence ID" value="MTS28397.1"/>
    <property type="molecule type" value="Genomic_DNA"/>
</dbReference>
<dbReference type="GO" id="GO:0005886">
    <property type="term" value="C:plasma membrane"/>
    <property type="evidence" value="ECO:0007669"/>
    <property type="project" value="UniProtKB-SubCell"/>
</dbReference>
<keyword evidence="4" id="KW-1003">Cell membrane</keyword>
<evidence type="ECO:0000313" key="10">
    <source>
        <dbReference type="EMBL" id="MTS28397.1"/>
    </source>
</evidence>
<dbReference type="PANTHER" id="PTHR21716">
    <property type="entry name" value="TRANSMEMBRANE PROTEIN"/>
    <property type="match status" value="1"/>
</dbReference>
<sequence length="399" mass="43066">MKKKRSIPVKLDKLTVLKILGIAGAAIFFYWALQNLSLLADAAGWLLNILWPLLLGFCMAFVLNIPMRFFERHLLKNPKNKRAAALRRPLCILLSLLAIIVILTAVFALVVPELLSAFAVLGEAIPEFLTAAQKWALEGADRFPQAEQWLASLQIDWNETGKKLLSYVTEGAGNLLGGTVSVLSGIVGGVFNAIMAFIFALYILLGKEKLKSQTARVCVAFLPRKWADSLFFVANMASRTFAKFVSGQCTEACILGTLCWLGMSLLRLPYAPMIGALVGITALIPIVGAWVGLIVGAFMIGMESLTQALIFVIFLLVLQQVEGNLIYPRVVGSSVGLPPIWVLAAVTVGGSLWGIAGMLFAVPVCSILHALLRLGVHRRLEAQAAAGASVPAPTPEEKM</sequence>
<name>A0A6I3R051_9FIRM</name>
<comment type="subcellular location">
    <subcellularLocation>
        <location evidence="1">Cell membrane</location>
        <topology evidence="1">Multi-pass membrane protein</topology>
    </subcellularLocation>
</comment>
<evidence type="ECO:0000313" key="14">
    <source>
        <dbReference type="Proteomes" id="UP000472755"/>
    </source>
</evidence>
<feature type="transmembrane region" description="Helical" evidence="8">
    <location>
        <begin position="182"/>
        <end position="205"/>
    </location>
</feature>
<proteinExistence type="inferred from homology"/>
<organism evidence="9 12">
    <name type="scientific">Ruthenibacterium lactatiformans</name>
    <dbReference type="NCBI Taxonomy" id="1550024"/>
    <lineage>
        <taxon>Bacteria</taxon>
        <taxon>Bacillati</taxon>
        <taxon>Bacillota</taxon>
        <taxon>Clostridia</taxon>
        <taxon>Eubacteriales</taxon>
        <taxon>Oscillospiraceae</taxon>
        <taxon>Ruthenibacterium</taxon>
    </lineage>
</organism>
<evidence type="ECO:0000313" key="12">
    <source>
        <dbReference type="Proteomes" id="UP000431913"/>
    </source>
</evidence>
<keyword evidence="7 8" id="KW-0472">Membrane</keyword>
<dbReference type="EMBL" id="WMZR01000025">
    <property type="protein sequence ID" value="MTS52852.1"/>
    <property type="molecule type" value="Genomic_DNA"/>
</dbReference>
<reference evidence="9 12" key="2">
    <citation type="submission" date="2019-08" db="EMBL/GenBank/DDBJ databases">
        <title>In-depth cultivation of the pig gut microbiome towards novel bacterial diversity and tailored functional studies.</title>
        <authorList>
            <person name="Wylensek D."/>
            <person name="Hitch T.C.A."/>
            <person name="Clavel T."/>
        </authorList>
    </citation>
    <scope>NUCLEOTIDE SEQUENCE [LARGE SCALE GENOMIC DNA]</scope>
    <source>
        <strain evidence="9 12">WCA3-601-WT-6J</strain>
    </source>
</reference>
<comment type="caution">
    <text evidence="9">The sequence shown here is derived from an EMBL/GenBank/DDBJ whole genome shotgun (WGS) entry which is preliminary data.</text>
</comment>
<evidence type="ECO:0000256" key="3">
    <source>
        <dbReference type="ARBA" id="ARBA00022448"/>
    </source>
</evidence>
<evidence type="ECO:0000256" key="1">
    <source>
        <dbReference type="ARBA" id="ARBA00004651"/>
    </source>
</evidence>
<evidence type="ECO:0000256" key="5">
    <source>
        <dbReference type="ARBA" id="ARBA00022692"/>
    </source>
</evidence>
<evidence type="ECO:0000256" key="6">
    <source>
        <dbReference type="ARBA" id="ARBA00022989"/>
    </source>
</evidence>
<dbReference type="Proteomes" id="UP000472755">
    <property type="component" value="Unassembled WGS sequence"/>
</dbReference>
<keyword evidence="5 8" id="KW-0812">Transmembrane</keyword>
<dbReference type="AlphaFoldDB" id="A0A6I3R051"/>
<evidence type="ECO:0000313" key="11">
    <source>
        <dbReference type="EMBL" id="MTS52852.1"/>
    </source>
</evidence>
<protein>
    <submittedName>
        <fullName evidence="9">AI-2E family transporter</fullName>
    </submittedName>
</protein>
<comment type="similarity">
    <text evidence="2">Belongs to the autoinducer-2 exporter (AI-2E) (TC 2.A.86) family.</text>
</comment>
<evidence type="ECO:0000313" key="9">
    <source>
        <dbReference type="EMBL" id="MST93273.1"/>
    </source>
</evidence>
<feature type="transmembrane region" description="Helical" evidence="8">
    <location>
        <begin position="297"/>
        <end position="318"/>
    </location>
</feature>
<dbReference type="GO" id="GO:0055085">
    <property type="term" value="P:transmembrane transport"/>
    <property type="evidence" value="ECO:0007669"/>
    <property type="project" value="TreeGrafter"/>
</dbReference>
<evidence type="ECO:0000256" key="2">
    <source>
        <dbReference type="ARBA" id="ARBA00009773"/>
    </source>
</evidence>
<evidence type="ECO:0000256" key="7">
    <source>
        <dbReference type="ARBA" id="ARBA00023136"/>
    </source>
</evidence>